<proteinExistence type="predicted"/>
<organism evidence="1 3">
    <name type="scientific">Podospora appendiculata</name>
    <dbReference type="NCBI Taxonomy" id="314037"/>
    <lineage>
        <taxon>Eukaryota</taxon>
        <taxon>Fungi</taxon>
        <taxon>Dikarya</taxon>
        <taxon>Ascomycota</taxon>
        <taxon>Pezizomycotina</taxon>
        <taxon>Sordariomycetes</taxon>
        <taxon>Sordariomycetidae</taxon>
        <taxon>Sordariales</taxon>
        <taxon>Podosporaceae</taxon>
        <taxon>Podospora</taxon>
    </lineage>
</organism>
<evidence type="ECO:0000313" key="3">
    <source>
        <dbReference type="Proteomes" id="UP001270362"/>
    </source>
</evidence>
<name>A0AAE0WYL3_9PEZI</name>
<accession>A0AAE0WYL3</accession>
<dbReference type="AlphaFoldDB" id="A0AAE0WYL3"/>
<gene>
    <name evidence="1" type="ORF">B0T22DRAFT_509523</name>
    <name evidence="2" type="ORF">B0T22DRAFT_522739</name>
</gene>
<reference evidence="1" key="1">
    <citation type="journal article" date="2023" name="Mol. Phylogenet. Evol.">
        <title>Genome-scale phylogeny and comparative genomics of the fungal order Sordariales.</title>
        <authorList>
            <person name="Hensen N."/>
            <person name="Bonometti L."/>
            <person name="Westerberg I."/>
            <person name="Brannstrom I.O."/>
            <person name="Guillou S."/>
            <person name="Cros-Aarteil S."/>
            <person name="Calhoun S."/>
            <person name="Haridas S."/>
            <person name="Kuo A."/>
            <person name="Mondo S."/>
            <person name="Pangilinan J."/>
            <person name="Riley R."/>
            <person name="LaButti K."/>
            <person name="Andreopoulos B."/>
            <person name="Lipzen A."/>
            <person name="Chen C."/>
            <person name="Yan M."/>
            <person name="Daum C."/>
            <person name="Ng V."/>
            <person name="Clum A."/>
            <person name="Steindorff A."/>
            <person name="Ohm R.A."/>
            <person name="Martin F."/>
            <person name="Silar P."/>
            <person name="Natvig D.O."/>
            <person name="Lalanne C."/>
            <person name="Gautier V."/>
            <person name="Ament-Velasquez S.L."/>
            <person name="Kruys A."/>
            <person name="Hutchinson M.I."/>
            <person name="Powell A.J."/>
            <person name="Barry K."/>
            <person name="Miller A.N."/>
            <person name="Grigoriev I.V."/>
            <person name="Debuchy R."/>
            <person name="Gladieux P."/>
            <person name="Hiltunen Thoren M."/>
            <person name="Johannesson H."/>
        </authorList>
    </citation>
    <scope>NUCLEOTIDE SEQUENCE</scope>
    <source>
        <strain evidence="1">CBS 314.62</strain>
    </source>
</reference>
<reference evidence="1" key="2">
    <citation type="submission" date="2023-06" db="EMBL/GenBank/DDBJ databases">
        <authorList>
            <consortium name="Lawrence Berkeley National Laboratory"/>
            <person name="Haridas S."/>
            <person name="Hensen N."/>
            <person name="Bonometti L."/>
            <person name="Westerberg I."/>
            <person name="Brannstrom I.O."/>
            <person name="Guillou S."/>
            <person name="Cros-Aarteil S."/>
            <person name="Calhoun S."/>
            <person name="Kuo A."/>
            <person name="Mondo S."/>
            <person name="Pangilinan J."/>
            <person name="Riley R."/>
            <person name="Labutti K."/>
            <person name="Andreopoulos B."/>
            <person name="Lipzen A."/>
            <person name="Chen C."/>
            <person name="Yanf M."/>
            <person name="Daum C."/>
            <person name="Ng V."/>
            <person name="Clum A."/>
            <person name="Steindorff A."/>
            <person name="Ohm R."/>
            <person name="Martin F."/>
            <person name="Silar P."/>
            <person name="Natvig D."/>
            <person name="Lalanne C."/>
            <person name="Gautier V."/>
            <person name="Ament-Velasquez S.L."/>
            <person name="Kruys A."/>
            <person name="Hutchinson M.I."/>
            <person name="Powell A.J."/>
            <person name="Barry K."/>
            <person name="Miller A.N."/>
            <person name="Grigoriev I.V."/>
            <person name="Debuchy R."/>
            <person name="Gladieux P."/>
            <person name="Thoren M.H."/>
            <person name="Johannesson H."/>
        </authorList>
    </citation>
    <scope>NUCLEOTIDE SEQUENCE</scope>
    <source>
        <strain evidence="1">CBS 314.62</strain>
    </source>
</reference>
<protein>
    <submittedName>
        <fullName evidence="1">Uncharacterized protein</fullName>
    </submittedName>
</protein>
<dbReference type="Proteomes" id="UP001270362">
    <property type="component" value="Unassembled WGS sequence"/>
</dbReference>
<evidence type="ECO:0000313" key="1">
    <source>
        <dbReference type="EMBL" id="KAK3680647.1"/>
    </source>
</evidence>
<evidence type="ECO:0000313" key="2">
    <source>
        <dbReference type="EMBL" id="KAK3681596.1"/>
    </source>
</evidence>
<dbReference type="EMBL" id="JAULSO010000016">
    <property type="protein sequence ID" value="KAK3680647.1"/>
    <property type="molecule type" value="Genomic_DNA"/>
</dbReference>
<dbReference type="EMBL" id="JAULSO010000006">
    <property type="protein sequence ID" value="KAK3681596.1"/>
    <property type="molecule type" value="Genomic_DNA"/>
</dbReference>
<keyword evidence="3" id="KW-1185">Reference proteome</keyword>
<sequence length="172" mass="19477">MKTDRNAIVFSQSNAVRHGNGDTAYLKEMTLLALSLHDKTWDDVVWVGGQEFEISKEEFLDLANVRYNYQYGATEVAGDLVVVGKDFWLERAEYDGLEWWEFKTLPRRPERRLQAYGLLGEESLKIANLDSPSVHEFVLAGCGSTTSIEKAPAKGTGEDKLTYLIKAWKIKV</sequence>
<comment type="caution">
    <text evidence="1">The sequence shown here is derived from an EMBL/GenBank/DDBJ whole genome shotgun (WGS) entry which is preliminary data.</text>
</comment>